<keyword evidence="15" id="KW-1185">Reference proteome</keyword>
<dbReference type="Pfam" id="PF13246">
    <property type="entry name" value="Cation_ATPase"/>
    <property type="match status" value="1"/>
</dbReference>
<dbReference type="InterPro" id="IPR004014">
    <property type="entry name" value="ATPase_P-typ_cation-transptr_N"/>
</dbReference>
<dbReference type="Proteomes" id="UP000779508">
    <property type="component" value="Unassembled WGS sequence"/>
</dbReference>
<dbReference type="Pfam" id="PF00690">
    <property type="entry name" value="Cation_ATPase_N"/>
    <property type="match status" value="1"/>
</dbReference>
<evidence type="ECO:0000313" key="14">
    <source>
        <dbReference type="EMBL" id="MBU5677061.1"/>
    </source>
</evidence>
<evidence type="ECO:0000313" key="15">
    <source>
        <dbReference type="Proteomes" id="UP000779508"/>
    </source>
</evidence>
<comment type="caution">
    <text evidence="14">The sequence shown here is derived from an EMBL/GenBank/DDBJ whole genome shotgun (WGS) entry which is preliminary data.</text>
</comment>
<reference evidence="14 15" key="1">
    <citation type="submission" date="2021-06" db="EMBL/GenBank/DDBJ databases">
        <authorList>
            <person name="Sun Q."/>
            <person name="Li D."/>
        </authorList>
    </citation>
    <scope>NUCLEOTIDE SEQUENCE [LARGE SCALE GENOMIC DNA]</scope>
    <source>
        <strain evidence="14 15">MSJ-5</strain>
    </source>
</reference>
<keyword evidence="3" id="KW-0813">Transport</keyword>
<dbReference type="EC" id="7.2.2.10" evidence="2"/>
<dbReference type="EMBL" id="JAHLQK010000004">
    <property type="protein sequence ID" value="MBU5677061.1"/>
    <property type="molecule type" value="Genomic_DNA"/>
</dbReference>
<accession>A0ABS6G3J7</accession>
<dbReference type="InterPro" id="IPR059000">
    <property type="entry name" value="ATPase_P-type_domA"/>
</dbReference>
<keyword evidence="5 12" id="KW-0812">Transmembrane</keyword>
<evidence type="ECO:0000256" key="9">
    <source>
        <dbReference type="ARBA" id="ARBA00022989"/>
    </source>
</evidence>
<dbReference type="SMART" id="SM00831">
    <property type="entry name" value="Cation_ATPase_N"/>
    <property type="match status" value="1"/>
</dbReference>
<dbReference type="RefSeq" id="WP_216417486.1">
    <property type="nucleotide sequence ID" value="NZ_JAHLQK010000004.1"/>
</dbReference>
<dbReference type="Pfam" id="PF00122">
    <property type="entry name" value="E1-E2_ATPase"/>
    <property type="match status" value="1"/>
</dbReference>
<dbReference type="Pfam" id="PF08282">
    <property type="entry name" value="Hydrolase_3"/>
    <property type="match status" value="1"/>
</dbReference>
<feature type="transmembrane region" description="Helical" evidence="12">
    <location>
        <begin position="284"/>
        <end position="311"/>
    </location>
</feature>
<evidence type="ECO:0000256" key="10">
    <source>
        <dbReference type="ARBA" id="ARBA00023065"/>
    </source>
</evidence>
<dbReference type="InterPro" id="IPR006068">
    <property type="entry name" value="ATPase_P-typ_cation-transptr_C"/>
</dbReference>
<protein>
    <recommendedName>
        <fullName evidence="2">P-type Ca(2+) transporter</fullName>
        <ecNumber evidence="2">7.2.2.10</ecNumber>
    </recommendedName>
</protein>
<dbReference type="SFLD" id="SFLDF00027">
    <property type="entry name" value="p-type_atpase"/>
    <property type="match status" value="1"/>
</dbReference>
<dbReference type="InterPro" id="IPR006408">
    <property type="entry name" value="P-type_ATPase_IIB"/>
</dbReference>
<feature type="transmembrane region" description="Helical" evidence="12">
    <location>
        <begin position="239"/>
        <end position="257"/>
    </location>
</feature>
<keyword evidence="7" id="KW-0106">Calcium</keyword>
<organism evidence="14 15">
    <name type="scientific">Alkaliphilus flagellatus</name>
    <dbReference type="NCBI Taxonomy" id="2841507"/>
    <lineage>
        <taxon>Bacteria</taxon>
        <taxon>Bacillati</taxon>
        <taxon>Bacillota</taxon>
        <taxon>Clostridia</taxon>
        <taxon>Peptostreptococcales</taxon>
        <taxon>Natronincolaceae</taxon>
        <taxon>Alkaliphilus</taxon>
    </lineage>
</organism>
<evidence type="ECO:0000256" key="7">
    <source>
        <dbReference type="ARBA" id="ARBA00022837"/>
    </source>
</evidence>
<feature type="transmembrane region" description="Helical" evidence="12">
    <location>
        <begin position="860"/>
        <end position="880"/>
    </location>
</feature>
<dbReference type="NCBIfam" id="TIGR01494">
    <property type="entry name" value="ATPase_P-type"/>
    <property type="match status" value="2"/>
</dbReference>
<proteinExistence type="predicted"/>
<evidence type="ECO:0000256" key="4">
    <source>
        <dbReference type="ARBA" id="ARBA00022568"/>
    </source>
</evidence>
<feature type="transmembrane region" description="Helical" evidence="12">
    <location>
        <begin position="794"/>
        <end position="814"/>
    </location>
</feature>
<dbReference type="PROSITE" id="PS00154">
    <property type="entry name" value="ATPASE_E1_E2"/>
    <property type="match status" value="1"/>
</dbReference>
<keyword evidence="6" id="KW-0479">Metal-binding</keyword>
<dbReference type="SFLD" id="SFLDG00002">
    <property type="entry name" value="C1.7:_P-type_atpase_like"/>
    <property type="match status" value="1"/>
</dbReference>
<evidence type="ECO:0000256" key="2">
    <source>
        <dbReference type="ARBA" id="ARBA00012790"/>
    </source>
</evidence>
<gene>
    <name evidence="14" type="ORF">KQI88_11630</name>
</gene>
<feature type="transmembrane region" description="Helical" evidence="12">
    <location>
        <begin position="68"/>
        <end position="87"/>
    </location>
</feature>
<evidence type="ECO:0000256" key="3">
    <source>
        <dbReference type="ARBA" id="ARBA00022448"/>
    </source>
</evidence>
<evidence type="ECO:0000256" key="1">
    <source>
        <dbReference type="ARBA" id="ARBA00004141"/>
    </source>
</evidence>
<comment type="subcellular location">
    <subcellularLocation>
        <location evidence="1">Membrane</location>
        <topology evidence="1">Multi-pass membrane protein</topology>
    </subcellularLocation>
</comment>
<evidence type="ECO:0000259" key="13">
    <source>
        <dbReference type="SMART" id="SM00831"/>
    </source>
</evidence>
<feature type="transmembrane region" description="Helical" evidence="12">
    <location>
        <begin position="45"/>
        <end position="62"/>
    </location>
</feature>
<evidence type="ECO:0000256" key="12">
    <source>
        <dbReference type="SAM" id="Phobius"/>
    </source>
</evidence>
<dbReference type="InterPro" id="IPR018303">
    <property type="entry name" value="ATPase_P-typ_P_site"/>
</dbReference>
<evidence type="ECO:0000256" key="6">
    <source>
        <dbReference type="ARBA" id="ARBA00022723"/>
    </source>
</evidence>
<feature type="domain" description="Cation-transporting P-type ATPase N-terminal" evidence="13">
    <location>
        <begin position="6"/>
        <end position="61"/>
    </location>
</feature>
<feature type="transmembrane region" description="Helical" evidence="12">
    <location>
        <begin position="835"/>
        <end position="854"/>
    </location>
</feature>
<dbReference type="InterPro" id="IPR001757">
    <property type="entry name" value="P_typ_ATPase"/>
</dbReference>
<evidence type="ECO:0000256" key="11">
    <source>
        <dbReference type="ARBA" id="ARBA00023136"/>
    </source>
</evidence>
<dbReference type="SFLD" id="SFLDS00003">
    <property type="entry name" value="Haloacid_Dehalogenase"/>
    <property type="match status" value="1"/>
</dbReference>
<keyword evidence="11 12" id="KW-0472">Membrane</keyword>
<feature type="transmembrane region" description="Helical" evidence="12">
    <location>
        <begin position="719"/>
        <end position="739"/>
    </location>
</feature>
<dbReference type="PANTHER" id="PTHR24093:SF477">
    <property type="entry name" value="CALCIUM-TRANSPORTING ATPASE"/>
    <property type="match status" value="1"/>
</dbReference>
<keyword evidence="10" id="KW-0406">Ion transport</keyword>
<dbReference type="NCBIfam" id="TIGR01517">
    <property type="entry name" value="ATPase-IIB_Ca"/>
    <property type="match status" value="1"/>
</dbReference>
<keyword evidence="9 12" id="KW-1133">Transmembrane helix</keyword>
<feature type="transmembrane region" description="Helical" evidence="12">
    <location>
        <begin position="686"/>
        <end position="707"/>
    </location>
</feature>
<feature type="transmembrane region" description="Helical" evidence="12">
    <location>
        <begin position="760"/>
        <end position="779"/>
    </location>
</feature>
<keyword evidence="8" id="KW-0460">Magnesium</keyword>
<name>A0ABS6G3J7_9FIRM</name>
<dbReference type="InterPro" id="IPR044492">
    <property type="entry name" value="P_typ_ATPase_HD_dom"/>
</dbReference>
<keyword evidence="4" id="KW-0109">Calcium transport</keyword>
<evidence type="ECO:0000256" key="5">
    <source>
        <dbReference type="ARBA" id="ARBA00022692"/>
    </source>
</evidence>
<dbReference type="PANTHER" id="PTHR24093">
    <property type="entry name" value="CATION TRANSPORTING ATPASE"/>
    <property type="match status" value="1"/>
</dbReference>
<sequence length="891" mass="99252">MNNHFKGLSQNEVELSRQKNGSNSLTQLETETFWQKFIGNFNDPIIKILIFALVINVIFVFMGKAHWYESAGIAVAVLLATLVGTWSEHSNENAFQKLQEDASKIKVKVFRDSKIEEVLIDDIVVGDLVVLQSGDLIPADGKLIDGELRVDQATLNGESKEAKKFVMPKDYIETEEEKKKSFFNEYKLFRGTVVVSGEGVMEVITVGDNTQYGKLAQEMQIEDRESPLKIKLEKLAEQISMFGYIGGGLITIAYFFQRAVIDNNFDMAQIATYFSNWSNPVNDLVTAIILGVIIIVVAVPEGLPMMIAMVLSLNMRKMLKDNVLVRKLVGIETAGGLNILFSDKTGTITKGQLEVVEFITGDIQKYNNYDSIQNNLKKILHLSLTENTNALISEPEKDNGTYQIIGGNATERAVLGFINHSKRQDLYNVKKVKTMPFSSDKKYSASQVDGDYNLTLIKGAPEKIISKCKFYYDENGDKQTFKNYKEIENQMNEMASRAIRILAIATSDEALDEDGEFDNLTLVGILGIRDDVRPEATKAIREVQQAGIQVVMITGDRKETAVSIARDSGLLTDENQIVLTSDELQKISDEDLKKMLPNIRVIARALPTDKSRLVRISQELNLVVGMTGDGVNDSPALKQADVGFAMGSGTEVAKEAGDIVILDDNFQSIARAVLYGRTIFKSIRKFIIFQLTINVSAVFISFIGPFIGIHEALTITQMLWVNLVMDTLAALAFGGEPALKRYMNEKPKRRDENILSKYMWSSIGVGGIFTALVSIFFLTSKTVGDMFIGGSQGLHHMTAFFSFFILTAVFNSFNARTSNMNIFEHIGQNKDFLKVMGLIVIIQVVMTYIGGVVLRTTPLALNEWLIVLIFSVMIIPVDLIRKTIIKSDEAH</sequence>
<dbReference type="Pfam" id="PF00689">
    <property type="entry name" value="Cation_ATPase_C"/>
    <property type="match status" value="1"/>
</dbReference>
<evidence type="ECO:0000256" key="8">
    <source>
        <dbReference type="ARBA" id="ARBA00022842"/>
    </source>
</evidence>